<feature type="domain" description="TIR" evidence="25">
    <location>
        <begin position="427"/>
        <end position="565"/>
    </location>
</feature>
<dbReference type="GO" id="GO:0006313">
    <property type="term" value="P:DNA transposition"/>
    <property type="evidence" value="ECO:0007669"/>
    <property type="project" value="InterPro"/>
</dbReference>
<comment type="similarity">
    <text evidence="3">Belongs to the thymosin beta family.</text>
</comment>
<evidence type="ECO:0000256" key="23">
    <source>
        <dbReference type="SAM" id="MobiDB-lite"/>
    </source>
</evidence>
<dbReference type="SUPFAM" id="SSF52058">
    <property type="entry name" value="L domain-like"/>
    <property type="match status" value="1"/>
</dbReference>
<evidence type="ECO:0000256" key="24">
    <source>
        <dbReference type="SAM" id="Phobius"/>
    </source>
</evidence>
<keyword evidence="27" id="KW-1185">Reference proteome</keyword>
<dbReference type="GO" id="GO:0003785">
    <property type="term" value="F:actin monomer binding"/>
    <property type="evidence" value="ECO:0007669"/>
    <property type="project" value="InterPro"/>
</dbReference>
<dbReference type="EMBL" id="JAGTTL010000038">
    <property type="protein sequence ID" value="KAK6292540.1"/>
    <property type="molecule type" value="Genomic_DNA"/>
</dbReference>
<feature type="transmembrane region" description="Helical" evidence="24">
    <location>
        <begin position="389"/>
        <end position="409"/>
    </location>
</feature>
<dbReference type="GO" id="GO:0051607">
    <property type="term" value="P:defense response to virus"/>
    <property type="evidence" value="ECO:0007669"/>
    <property type="project" value="TreeGrafter"/>
</dbReference>
<dbReference type="SMART" id="SM00152">
    <property type="entry name" value="THY"/>
    <property type="match status" value="1"/>
</dbReference>
<feature type="region of interest" description="Disordered" evidence="23">
    <location>
        <begin position="863"/>
        <end position="894"/>
    </location>
</feature>
<feature type="compositionally biased region" description="Basic and acidic residues" evidence="23">
    <location>
        <begin position="863"/>
        <end position="876"/>
    </location>
</feature>
<dbReference type="InterPro" id="IPR001611">
    <property type="entry name" value="Leu-rich_rpt"/>
</dbReference>
<keyword evidence="10" id="KW-0677">Repeat</keyword>
<dbReference type="Pfam" id="PF13358">
    <property type="entry name" value="DDE_3"/>
    <property type="match status" value="1"/>
</dbReference>
<evidence type="ECO:0000256" key="8">
    <source>
        <dbReference type="ARBA" id="ARBA00022692"/>
    </source>
</evidence>
<dbReference type="GO" id="GO:0045087">
    <property type="term" value="P:innate immune response"/>
    <property type="evidence" value="ECO:0007669"/>
    <property type="project" value="UniProtKB-KW"/>
</dbReference>
<dbReference type="InterPro" id="IPR001152">
    <property type="entry name" value="Beta-thymosin"/>
</dbReference>
<evidence type="ECO:0000313" key="27">
    <source>
        <dbReference type="Proteomes" id="UP001356427"/>
    </source>
</evidence>
<dbReference type="Gene3D" id="3.80.10.10">
    <property type="entry name" value="Ribonuclease Inhibitor"/>
    <property type="match status" value="1"/>
</dbReference>
<keyword evidence="20" id="KW-0206">Cytoskeleton</keyword>
<dbReference type="GO" id="GO:0015074">
    <property type="term" value="P:DNA integration"/>
    <property type="evidence" value="ECO:0007669"/>
    <property type="project" value="InterPro"/>
</dbReference>
<evidence type="ECO:0000256" key="16">
    <source>
        <dbReference type="ARBA" id="ARBA00023170"/>
    </source>
</evidence>
<evidence type="ECO:0000256" key="17">
    <source>
        <dbReference type="ARBA" id="ARBA00023180"/>
    </source>
</evidence>
<dbReference type="SUPFAM" id="SSF52200">
    <property type="entry name" value="Toll/Interleukin receptor TIR domain"/>
    <property type="match status" value="2"/>
</dbReference>
<keyword evidence="8 24" id="KW-0812">Transmembrane</keyword>
<evidence type="ECO:0000256" key="15">
    <source>
        <dbReference type="ARBA" id="ARBA00023136"/>
    </source>
</evidence>
<feature type="compositionally biased region" description="Basic and acidic residues" evidence="23">
    <location>
        <begin position="884"/>
        <end position="894"/>
    </location>
</feature>
<evidence type="ECO:0000256" key="14">
    <source>
        <dbReference type="ARBA" id="ARBA00022990"/>
    </source>
</evidence>
<dbReference type="PROSITE" id="PS51450">
    <property type="entry name" value="LRR"/>
    <property type="match status" value="2"/>
</dbReference>
<dbReference type="InterPro" id="IPR000483">
    <property type="entry name" value="Cys-rich_flank_reg_C"/>
</dbReference>
<dbReference type="AlphaFoldDB" id="A0AAN8KUN7"/>
<sequence>MTVNHPRSGAPCKISPRGASMIMRKVRDQPRTTQQDLVNDLKRAGTTVSKKTISNTLRRHGFKSCSARKVPLLKPAHVQARLKFANDHLDDPEEEWEKVMWSDETKIELFGLNSTRRVWRKKKDEYNPKNTIPTMKHGGGNIILWGCFSAKGTGRLHRIEGRMDGAMYREIRALKMGRGWVFQHDNDPKHTARATKEWLRKKHLKVLEWPSQSPDLNPIEHLWRELKVRIAQRQPRNLKDLEKLEAGTPKPCHVTSPWTPWSTWTALRELLEIPKDIPRNTTNLTLTINHIPYINSTSFQGLENIKEIEMCCNFVPIKIGPKDHMCTENVTIKNNSFKDLRNLKALYLDGNQVSSIPKCLPLNLILLSLEQVFRGLPDKPTELYINNNILSVTLSISIHLFLWDVWYLYHFLLAKIKGYRCLSSPSVAYDVFVVYDKKDPEVSEWVLKELLVQLEDRGDQWWDHTLQLCLEERDWIPGSPLIDNLSQSIHQSKRTVFILTNKYIRSGELKTAFYVAHHRLMDERDDVIVLIFLEKAPSHSKGAQSLQILDLSYNQLTIINETTFLSGPENYMKTMSLQGNPFQCTCDLLEFILWIEENNDVEIPRLASEVTCNMPAKTRGQPVILFDIKECVKDNIAFLIYSLSTSLIMFTVVITMAAHMFYWDASYILYYLKAKLKGYHSLSSTTTDNLYDAFVTYDTRDPFVSDWVLNHLRVQLEERGERHLPLCLEERDWAPGVPLIDNLFQSIQQSRKTVFVLTEAYVRTGTFRMAVYLAHQRLLDENMDVIVLILLEPVLQHSHFLLLRRRLCGRSVLEWPQTAAAETWFWQYLRNAVRLDNQLMYNKIYSRSSANMSDKPDLAEVSNFDKTKLKKTETQEKNPLPTKETIEQEKQATA</sequence>
<dbReference type="PROSITE" id="PS00500">
    <property type="entry name" value="THYMOSIN_B4"/>
    <property type="match status" value="1"/>
</dbReference>
<dbReference type="GO" id="GO:0032755">
    <property type="term" value="P:positive regulation of interleukin-6 production"/>
    <property type="evidence" value="ECO:0007669"/>
    <property type="project" value="TreeGrafter"/>
</dbReference>
<dbReference type="Pfam" id="PF01498">
    <property type="entry name" value="HTH_Tnp_Tc3_2"/>
    <property type="match status" value="1"/>
</dbReference>
<evidence type="ECO:0000256" key="3">
    <source>
        <dbReference type="ARBA" id="ARBA00009511"/>
    </source>
</evidence>
<keyword evidence="16" id="KW-0675">Receptor</keyword>
<dbReference type="Gene3D" id="3.30.420.10">
    <property type="entry name" value="Ribonuclease H-like superfamily/Ribonuclease H"/>
    <property type="match status" value="1"/>
</dbReference>
<dbReference type="PRINTS" id="PR01537">
    <property type="entry name" value="INTRLKN1R1F"/>
</dbReference>
<keyword evidence="5" id="KW-0963">Cytoplasm</keyword>
<dbReference type="InterPro" id="IPR003591">
    <property type="entry name" value="Leu-rich_rpt_typical-subtyp"/>
</dbReference>
<keyword evidence="13 24" id="KW-1133">Transmembrane helix</keyword>
<dbReference type="GO" id="GO:1902533">
    <property type="term" value="P:positive regulation of intracellular signal transduction"/>
    <property type="evidence" value="ECO:0007669"/>
    <property type="project" value="UniProtKB-ARBA"/>
</dbReference>
<keyword evidence="17" id="KW-0325">Glycoprotein</keyword>
<evidence type="ECO:0000256" key="18">
    <source>
        <dbReference type="ARBA" id="ARBA00023198"/>
    </source>
</evidence>
<evidence type="ECO:0000256" key="6">
    <source>
        <dbReference type="ARBA" id="ARBA00022588"/>
    </source>
</evidence>
<dbReference type="CDD" id="cd22059">
    <property type="entry name" value="WH2_BetaT"/>
    <property type="match status" value="1"/>
</dbReference>
<evidence type="ECO:0000256" key="4">
    <source>
        <dbReference type="ARBA" id="ARBA00009634"/>
    </source>
</evidence>
<keyword evidence="15 24" id="KW-0472">Membrane</keyword>
<evidence type="ECO:0000256" key="20">
    <source>
        <dbReference type="ARBA" id="ARBA00023212"/>
    </source>
</evidence>
<dbReference type="InterPro" id="IPR002492">
    <property type="entry name" value="Transposase_Tc1-like"/>
</dbReference>
<dbReference type="GO" id="GO:0038187">
    <property type="term" value="F:pattern recognition receptor activity"/>
    <property type="evidence" value="ECO:0007669"/>
    <property type="project" value="TreeGrafter"/>
</dbReference>
<keyword evidence="6" id="KW-0399">Innate immunity</keyword>
<proteinExistence type="inferred from homology"/>
<keyword evidence="14" id="KW-0007">Acetylation</keyword>
<comment type="function">
    <text evidence="21">Plays an important role in the organization of the cytoskeleton. Binds to and sequesters actin monomers (G actin) and therefore inhibits actin polymerization.</text>
</comment>
<accession>A0AAN8KUN7</accession>
<dbReference type="GO" id="GO:0005856">
    <property type="term" value="C:cytoskeleton"/>
    <property type="evidence" value="ECO:0007669"/>
    <property type="project" value="UniProtKB-SubCell"/>
</dbReference>
<evidence type="ECO:0000256" key="19">
    <source>
        <dbReference type="ARBA" id="ARBA00023203"/>
    </source>
</evidence>
<feature type="domain" description="TIR" evidence="25">
    <location>
        <begin position="689"/>
        <end position="833"/>
    </location>
</feature>
<dbReference type="InterPro" id="IPR038717">
    <property type="entry name" value="Tc1-like_DDE_dom"/>
</dbReference>
<dbReference type="InterPro" id="IPR038386">
    <property type="entry name" value="Beta-thymosin_sf"/>
</dbReference>
<evidence type="ECO:0000256" key="10">
    <source>
        <dbReference type="ARBA" id="ARBA00022737"/>
    </source>
</evidence>
<keyword evidence="11" id="KW-0967">Endosome</keyword>
<keyword evidence="12" id="KW-0391">Immunity</keyword>
<dbReference type="PROSITE" id="PS50104">
    <property type="entry name" value="TIR"/>
    <property type="match status" value="2"/>
</dbReference>
<dbReference type="Pfam" id="PF01582">
    <property type="entry name" value="TIR"/>
    <property type="match status" value="2"/>
</dbReference>
<dbReference type="PANTHER" id="PTHR47410">
    <property type="entry name" value="TOLL-LIKE RECEPTOR 7-RELATED"/>
    <property type="match status" value="1"/>
</dbReference>
<dbReference type="SMART" id="SM00255">
    <property type="entry name" value="TIR"/>
    <property type="match status" value="2"/>
</dbReference>
<keyword evidence="9" id="KW-0732">Signal</keyword>
<dbReference type="Gene3D" id="3.40.50.10140">
    <property type="entry name" value="Toll/interleukin-1 receptor homology (TIR) domain"/>
    <property type="match status" value="2"/>
</dbReference>
<protein>
    <recommendedName>
        <fullName evidence="25">TIR domain-containing protein</fullName>
    </recommendedName>
</protein>
<reference evidence="26 27" key="1">
    <citation type="submission" date="2021-04" db="EMBL/GenBank/DDBJ databases">
        <authorList>
            <person name="De Guttry C."/>
            <person name="Zahm M."/>
            <person name="Klopp C."/>
            <person name="Cabau C."/>
            <person name="Louis A."/>
            <person name="Berthelot C."/>
            <person name="Parey E."/>
            <person name="Roest Crollius H."/>
            <person name="Montfort J."/>
            <person name="Robinson-Rechavi M."/>
            <person name="Bucao C."/>
            <person name="Bouchez O."/>
            <person name="Gislard M."/>
            <person name="Lluch J."/>
            <person name="Milhes M."/>
            <person name="Lampietro C."/>
            <person name="Lopez Roques C."/>
            <person name="Donnadieu C."/>
            <person name="Braasch I."/>
            <person name="Desvignes T."/>
            <person name="Postlethwait J."/>
            <person name="Bobe J."/>
            <person name="Wedekind C."/>
            <person name="Guiguen Y."/>
        </authorList>
    </citation>
    <scope>NUCLEOTIDE SEQUENCE [LARGE SCALE GENOMIC DNA]</scope>
    <source>
        <strain evidence="26">Cs_M1</strain>
        <tissue evidence="26">Blood</tissue>
    </source>
</reference>
<dbReference type="GO" id="GO:0005768">
    <property type="term" value="C:endosome"/>
    <property type="evidence" value="ECO:0007669"/>
    <property type="project" value="UniProtKB-SubCell"/>
</dbReference>
<evidence type="ECO:0000256" key="9">
    <source>
        <dbReference type="ARBA" id="ARBA00022729"/>
    </source>
</evidence>
<evidence type="ECO:0000256" key="2">
    <source>
        <dbReference type="ARBA" id="ARBA00004245"/>
    </source>
</evidence>
<dbReference type="InterPro" id="IPR032675">
    <property type="entry name" value="LRR_dom_sf"/>
</dbReference>
<evidence type="ECO:0000256" key="12">
    <source>
        <dbReference type="ARBA" id="ARBA00022859"/>
    </source>
</evidence>
<dbReference type="GO" id="GO:0007015">
    <property type="term" value="P:actin filament organization"/>
    <property type="evidence" value="ECO:0007669"/>
    <property type="project" value="InterPro"/>
</dbReference>
<evidence type="ECO:0000256" key="21">
    <source>
        <dbReference type="ARBA" id="ARBA00025497"/>
    </source>
</evidence>
<dbReference type="GO" id="GO:0006954">
    <property type="term" value="P:inflammatory response"/>
    <property type="evidence" value="ECO:0007669"/>
    <property type="project" value="UniProtKB-KW"/>
</dbReference>
<dbReference type="InterPro" id="IPR000157">
    <property type="entry name" value="TIR_dom"/>
</dbReference>
<name>A0AAN8KUN7_9TELE</name>
<keyword evidence="7" id="KW-0433">Leucine-rich repeat</keyword>
<organism evidence="26 27">
    <name type="scientific">Coregonus suidteri</name>
    <dbReference type="NCBI Taxonomy" id="861788"/>
    <lineage>
        <taxon>Eukaryota</taxon>
        <taxon>Metazoa</taxon>
        <taxon>Chordata</taxon>
        <taxon>Craniata</taxon>
        <taxon>Vertebrata</taxon>
        <taxon>Euteleostomi</taxon>
        <taxon>Actinopterygii</taxon>
        <taxon>Neopterygii</taxon>
        <taxon>Teleostei</taxon>
        <taxon>Protacanthopterygii</taxon>
        <taxon>Salmoniformes</taxon>
        <taxon>Salmonidae</taxon>
        <taxon>Coregoninae</taxon>
        <taxon>Coregonus</taxon>
    </lineage>
</organism>
<keyword evidence="19" id="KW-0009">Actin-binding</keyword>
<evidence type="ECO:0000313" key="26">
    <source>
        <dbReference type="EMBL" id="KAK6292540.1"/>
    </source>
</evidence>
<dbReference type="FunFam" id="3.40.50.10140:FF:000003">
    <property type="entry name" value="Toll-like receptor 7"/>
    <property type="match status" value="1"/>
</dbReference>
<dbReference type="Gene3D" id="1.20.5.520">
    <property type="entry name" value="Single helix bin"/>
    <property type="match status" value="1"/>
</dbReference>
<dbReference type="GO" id="GO:0002224">
    <property type="term" value="P:toll-like receptor signaling pathway"/>
    <property type="evidence" value="ECO:0007669"/>
    <property type="project" value="TreeGrafter"/>
</dbReference>
<evidence type="ECO:0000259" key="25">
    <source>
        <dbReference type="PROSITE" id="PS50104"/>
    </source>
</evidence>
<dbReference type="PANTHER" id="PTHR47410:SF1">
    <property type="entry name" value="TOLL-LIKE RECEPTOR 8"/>
    <property type="match status" value="1"/>
</dbReference>
<evidence type="ECO:0000256" key="11">
    <source>
        <dbReference type="ARBA" id="ARBA00022753"/>
    </source>
</evidence>
<dbReference type="InterPro" id="IPR036397">
    <property type="entry name" value="RNaseH_sf"/>
</dbReference>
<dbReference type="SMART" id="SM00082">
    <property type="entry name" value="LRRCT"/>
    <property type="match status" value="1"/>
</dbReference>
<dbReference type="GO" id="GO:0007249">
    <property type="term" value="P:canonical NF-kappaB signal transduction"/>
    <property type="evidence" value="ECO:0007669"/>
    <property type="project" value="TreeGrafter"/>
</dbReference>
<evidence type="ECO:0000256" key="13">
    <source>
        <dbReference type="ARBA" id="ARBA00022989"/>
    </source>
</evidence>
<dbReference type="InterPro" id="IPR035897">
    <property type="entry name" value="Toll_tir_struct_dom_sf"/>
</dbReference>
<comment type="subcellular location">
    <subcellularLocation>
        <location evidence="2">Cytoplasm</location>
        <location evidence="2">Cytoskeleton</location>
    </subcellularLocation>
    <subcellularLocation>
        <location evidence="22">Endomembrane system</location>
        <topology evidence="22">Single-pass type I membrane protein</topology>
    </subcellularLocation>
    <subcellularLocation>
        <location evidence="1">Endosome</location>
    </subcellularLocation>
</comment>
<dbReference type="GO" id="GO:0003677">
    <property type="term" value="F:DNA binding"/>
    <property type="evidence" value="ECO:0007669"/>
    <property type="project" value="InterPro"/>
</dbReference>
<dbReference type="Proteomes" id="UP001356427">
    <property type="component" value="Unassembled WGS sequence"/>
</dbReference>
<gene>
    <name evidence="26" type="ORF">J4Q44_G00371240</name>
</gene>
<evidence type="ECO:0000256" key="22">
    <source>
        <dbReference type="ARBA" id="ARBA00046288"/>
    </source>
</evidence>
<dbReference type="GO" id="GO:0005886">
    <property type="term" value="C:plasma membrane"/>
    <property type="evidence" value="ECO:0007669"/>
    <property type="project" value="TreeGrafter"/>
</dbReference>
<comment type="caution">
    <text evidence="26">The sequence shown here is derived from an EMBL/GenBank/DDBJ whole genome shotgun (WGS) entry which is preliminary data.</text>
</comment>
<dbReference type="SMART" id="SM00369">
    <property type="entry name" value="LRR_TYP"/>
    <property type="match status" value="2"/>
</dbReference>
<feature type="transmembrane region" description="Helical" evidence="24">
    <location>
        <begin position="638"/>
        <end position="663"/>
    </location>
</feature>
<dbReference type="Pfam" id="PF01290">
    <property type="entry name" value="Thymosin"/>
    <property type="match status" value="1"/>
</dbReference>
<evidence type="ECO:0000256" key="1">
    <source>
        <dbReference type="ARBA" id="ARBA00004177"/>
    </source>
</evidence>
<evidence type="ECO:0000256" key="5">
    <source>
        <dbReference type="ARBA" id="ARBA00022490"/>
    </source>
</evidence>
<evidence type="ECO:0000256" key="7">
    <source>
        <dbReference type="ARBA" id="ARBA00022614"/>
    </source>
</evidence>
<comment type="similarity">
    <text evidence="4">Belongs to the Toll-like receptor family.</text>
</comment>
<keyword evidence="18" id="KW-0395">Inflammatory response</keyword>
<dbReference type="FunFam" id="1.20.5.520:FF:000001">
    <property type="entry name" value="Thymosin beta"/>
    <property type="match status" value="1"/>
</dbReference>